<gene>
    <name evidence="7" type="ORF">QHR29_08505</name>
    <name evidence="8" type="ORF">SAMN05216438_10228</name>
</gene>
<dbReference type="GO" id="GO:0005829">
    <property type="term" value="C:cytosol"/>
    <property type="evidence" value="ECO:0007669"/>
    <property type="project" value="TreeGrafter"/>
</dbReference>
<dbReference type="InterPro" id="IPR004625">
    <property type="entry name" value="PyrdxlKinase"/>
</dbReference>
<dbReference type="InterPro" id="IPR013749">
    <property type="entry name" value="PM/HMP-P_kinase-1"/>
</dbReference>
<sequence>MTKNIVAVHDISCVGRCSSTVALPIISAYGIECRLLPTALLSTHTGGFTNFTYLDLTDEMRNIIQAWQELKLHMDGIYSGFMASAEQIDVLKDLIDIYKDAENLAIIDPVMADHGELYSVFDMHFVEKMGELLPYADVILPNITEACLLTGTPYQEGVHSEAFIEMLIEKLQARGAKNVVLTGVMLDEKYIGAAAARSTGQIDYVLAEKLPGAYHGTGDIFGSVLSAELINGKTLAAATREAVDFVVKSIKNTPKSADKRYGVEFEQTLKSKRKQGQ</sequence>
<dbReference type="GO" id="GO:0009443">
    <property type="term" value="P:pyridoxal 5'-phosphate salvage"/>
    <property type="evidence" value="ECO:0007669"/>
    <property type="project" value="InterPro"/>
</dbReference>
<keyword evidence="2 7" id="KW-0808">Transferase</keyword>
<dbReference type="EC" id="2.7.1.35" evidence="1"/>
<dbReference type="Proteomes" id="UP001157396">
    <property type="component" value="Unassembled WGS sequence"/>
</dbReference>
<dbReference type="PANTHER" id="PTHR10534">
    <property type="entry name" value="PYRIDOXAL KINASE"/>
    <property type="match status" value="1"/>
</dbReference>
<protein>
    <recommendedName>
        <fullName evidence="1">pyridoxal kinase</fullName>
        <ecNumber evidence="1">2.7.1.35</ecNumber>
    </recommendedName>
</protein>
<keyword evidence="3" id="KW-0547">Nucleotide-binding</keyword>
<keyword evidence="5" id="KW-0067">ATP-binding</keyword>
<organism evidence="8 9">
    <name type="scientific">Lactococcus garvieae</name>
    <dbReference type="NCBI Taxonomy" id="1363"/>
    <lineage>
        <taxon>Bacteria</taxon>
        <taxon>Bacillati</taxon>
        <taxon>Bacillota</taxon>
        <taxon>Bacilli</taxon>
        <taxon>Lactobacillales</taxon>
        <taxon>Streptococcaceae</taxon>
        <taxon>Lactococcus</taxon>
    </lineage>
</organism>
<evidence type="ECO:0000256" key="2">
    <source>
        <dbReference type="ARBA" id="ARBA00022679"/>
    </source>
</evidence>
<dbReference type="Proteomes" id="UP000181969">
    <property type="component" value="Unassembled WGS sequence"/>
</dbReference>
<evidence type="ECO:0000313" key="9">
    <source>
        <dbReference type="Proteomes" id="UP000181969"/>
    </source>
</evidence>
<dbReference type="RefSeq" id="WP_074750443.1">
    <property type="nucleotide sequence ID" value="NZ_AP026069.1"/>
</dbReference>
<dbReference type="InterPro" id="IPR029056">
    <property type="entry name" value="Ribokinase-like"/>
</dbReference>
<keyword evidence="4 8" id="KW-0418">Kinase</keyword>
<dbReference type="EMBL" id="FOTJ01000002">
    <property type="protein sequence ID" value="SFL18168.1"/>
    <property type="molecule type" value="Genomic_DNA"/>
</dbReference>
<dbReference type="PANTHER" id="PTHR10534:SF2">
    <property type="entry name" value="PYRIDOXAL KINASE"/>
    <property type="match status" value="1"/>
</dbReference>
<proteinExistence type="predicted"/>
<feature type="domain" description="Pyridoxamine kinase/Phosphomethylpyrimidine kinase" evidence="6">
    <location>
        <begin position="27"/>
        <end position="257"/>
    </location>
</feature>
<accession>A0A1I4FJR6</accession>
<dbReference type="GO" id="GO:0008478">
    <property type="term" value="F:pyridoxal kinase activity"/>
    <property type="evidence" value="ECO:0007669"/>
    <property type="project" value="UniProtKB-EC"/>
</dbReference>
<evidence type="ECO:0000313" key="8">
    <source>
        <dbReference type="EMBL" id="SFL18168.1"/>
    </source>
</evidence>
<dbReference type="OrthoDB" id="9800808at2"/>
<reference evidence="8 9" key="1">
    <citation type="submission" date="2016-10" db="EMBL/GenBank/DDBJ databases">
        <authorList>
            <person name="de Groot N.N."/>
        </authorList>
    </citation>
    <scope>NUCLEOTIDE SEQUENCE [LARGE SCALE GENOMIC DNA]</scope>
    <source>
        <strain evidence="8 9">M79</strain>
    </source>
</reference>
<evidence type="ECO:0000256" key="1">
    <source>
        <dbReference type="ARBA" id="ARBA00012104"/>
    </source>
</evidence>
<reference evidence="7" key="2">
    <citation type="submission" date="2023-04" db="EMBL/GenBank/DDBJ databases">
        <title>Genomic analysis of Lactococcus garvieae isolates.</title>
        <authorList>
            <person name="Zhanghang C."/>
        </authorList>
    </citation>
    <scope>NUCLEOTIDE SEQUENCE</scope>
    <source>
        <strain evidence="7">ZB-1</strain>
    </source>
</reference>
<dbReference type="EMBL" id="JARYTV010000008">
    <property type="protein sequence ID" value="MDH7960505.1"/>
    <property type="molecule type" value="Genomic_DNA"/>
</dbReference>
<evidence type="ECO:0000313" key="7">
    <source>
        <dbReference type="EMBL" id="MDH7960505.1"/>
    </source>
</evidence>
<dbReference type="GO" id="GO:0005524">
    <property type="term" value="F:ATP binding"/>
    <property type="evidence" value="ECO:0007669"/>
    <property type="project" value="UniProtKB-KW"/>
</dbReference>
<evidence type="ECO:0000259" key="6">
    <source>
        <dbReference type="Pfam" id="PF08543"/>
    </source>
</evidence>
<dbReference type="NCBIfam" id="NF005491">
    <property type="entry name" value="PRK07105.1"/>
    <property type="match status" value="1"/>
</dbReference>
<evidence type="ECO:0000256" key="5">
    <source>
        <dbReference type="ARBA" id="ARBA00022840"/>
    </source>
</evidence>
<evidence type="ECO:0000256" key="3">
    <source>
        <dbReference type="ARBA" id="ARBA00022741"/>
    </source>
</evidence>
<dbReference type="Gene3D" id="3.40.1190.20">
    <property type="match status" value="1"/>
</dbReference>
<evidence type="ECO:0000256" key="4">
    <source>
        <dbReference type="ARBA" id="ARBA00022777"/>
    </source>
</evidence>
<dbReference type="SUPFAM" id="SSF53613">
    <property type="entry name" value="Ribokinase-like"/>
    <property type="match status" value="1"/>
</dbReference>
<dbReference type="CDD" id="cd01173">
    <property type="entry name" value="pyridoxal_pyridoxamine_kinase"/>
    <property type="match status" value="1"/>
</dbReference>
<name>A0A1I4FJR6_9LACT</name>
<dbReference type="Pfam" id="PF08543">
    <property type="entry name" value="Phos_pyr_kin"/>
    <property type="match status" value="1"/>
</dbReference>
<dbReference type="AlphaFoldDB" id="A0A1I4FJR6"/>